<keyword evidence="3" id="KW-1185">Reference proteome</keyword>
<comment type="caution">
    <text evidence="2">The sequence shown here is derived from an EMBL/GenBank/DDBJ whole genome shotgun (WGS) entry which is preliminary data.</text>
</comment>
<proteinExistence type="inferred from homology"/>
<gene>
    <name evidence="2" type="ORF">EDC25_1038</name>
</gene>
<evidence type="ECO:0000313" key="2">
    <source>
        <dbReference type="EMBL" id="TCT00241.1"/>
    </source>
</evidence>
<reference evidence="2 3" key="1">
    <citation type="submission" date="2019-03" db="EMBL/GenBank/DDBJ databases">
        <title>Genomic Encyclopedia of Type Strains, Phase IV (KMG-IV): sequencing the most valuable type-strain genomes for metagenomic binning, comparative biology and taxonomic classification.</title>
        <authorList>
            <person name="Goeker M."/>
        </authorList>
    </citation>
    <scope>NUCLEOTIDE SEQUENCE [LARGE SCALE GENOMIC DNA]</scope>
    <source>
        <strain evidence="2 3">DSM 21944</strain>
    </source>
</reference>
<protein>
    <submittedName>
        <fullName evidence="2">Uncharacterized protein</fullName>
    </submittedName>
</protein>
<sequence length="183" mass="19626">MPSTFDIDYPSLQRHVAPLSITAAELHGSLCGFLCAGGQPTPGQWLDQLRIDPAGLDGGSRDDLEKLRRSTIHQLDDPELGFALMLPDDDSGMAQRVNALSQWCGGFLGGYGLGAPAVAGRLSDDGKDALRDLGRIAQFGYEAGEEEEDENAFAEILEYVRVAVVLLRQEGLPGETATSATRH</sequence>
<accession>A0A4R3LK65</accession>
<dbReference type="Gene3D" id="1.20.120.740">
    <property type="entry name" value="YgfB uncharacterised protein family UPF0149, PF03695"/>
    <property type="match status" value="1"/>
</dbReference>
<dbReference type="SUPFAM" id="SSF101327">
    <property type="entry name" value="YgfB-like"/>
    <property type="match status" value="1"/>
</dbReference>
<organism evidence="2 3">
    <name type="scientific">Pseudofulvimonas gallinarii</name>
    <dbReference type="NCBI Taxonomy" id="634155"/>
    <lineage>
        <taxon>Bacteria</taxon>
        <taxon>Pseudomonadati</taxon>
        <taxon>Pseudomonadota</taxon>
        <taxon>Gammaproteobacteria</taxon>
        <taxon>Lysobacterales</taxon>
        <taxon>Rhodanobacteraceae</taxon>
        <taxon>Pseudofulvimonas</taxon>
    </lineage>
</organism>
<dbReference type="AlphaFoldDB" id="A0A4R3LK65"/>
<evidence type="ECO:0000256" key="1">
    <source>
        <dbReference type="ARBA" id="ARBA00038308"/>
    </source>
</evidence>
<dbReference type="Proteomes" id="UP000294599">
    <property type="component" value="Unassembled WGS sequence"/>
</dbReference>
<dbReference type="InterPro" id="IPR036255">
    <property type="entry name" value="YgfB-like_sf"/>
</dbReference>
<evidence type="ECO:0000313" key="3">
    <source>
        <dbReference type="Proteomes" id="UP000294599"/>
    </source>
</evidence>
<dbReference type="InterPro" id="IPR011978">
    <property type="entry name" value="YgfB-like"/>
</dbReference>
<dbReference type="PANTHER" id="PTHR37528">
    <property type="entry name" value="UPF0149 PROTEIN YGFB"/>
    <property type="match status" value="1"/>
</dbReference>
<dbReference type="PANTHER" id="PTHR37528:SF1">
    <property type="entry name" value="UPF0149 PROTEIN YGFB"/>
    <property type="match status" value="1"/>
</dbReference>
<comment type="similarity">
    <text evidence="1">Belongs to the UPF0149 family.</text>
</comment>
<dbReference type="Pfam" id="PF03695">
    <property type="entry name" value="UPF0149"/>
    <property type="match status" value="1"/>
</dbReference>
<dbReference type="RefSeq" id="WP_164484123.1">
    <property type="nucleotide sequence ID" value="NZ_JBHLWF010000007.1"/>
</dbReference>
<dbReference type="EMBL" id="SMAF01000003">
    <property type="protein sequence ID" value="TCT00241.1"/>
    <property type="molecule type" value="Genomic_DNA"/>
</dbReference>
<name>A0A4R3LK65_9GAMM</name>
<dbReference type="GO" id="GO:0005829">
    <property type="term" value="C:cytosol"/>
    <property type="evidence" value="ECO:0007669"/>
    <property type="project" value="TreeGrafter"/>
</dbReference>